<comment type="caution">
    <text evidence="9">The sequence shown here is derived from an EMBL/GenBank/DDBJ whole genome shotgun (WGS) entry which is preliminary data.</text>
</comment>
<dbReference type="Proteomes" id="UP000093281">
    <property type="component" value="Unassembled WGS sequence"/>
</dbReference>
<dbReference type="InterPro" id="IPR053967">
    <property type="entry name" value="LlgE_F_G-like_D1"/>
</dbReference>
<dbReference type="PANTHER" id="PTHR30435:SF19">
    <property type="entry name" value="FLAGELLAR BASAL-BODY ROD PROTEIN FLGG"/>
    <property type="match status" value="1"/>
</dbReference>
<dbReference type="GO" id="GO:0071978">
    <property type="term" value="P:bacterial-type flagellum-dependent swarming motility"/>
    <property type="evidence" value="ECO:0007669"/>
    <property type="project" value="TreeGrafter"/>
</dbReference>
<feature type="coiled-coil region" evidence="5">
    <location>
        <begin position="429"/>
        <end position="456"/>
    </location>
</feature>
<evidence type="ECO:0000256" key="3">
    <source>
        <dbReference type="ARBA" id="ARBA00023143"/>
    </source>
</evidence>
<protein>
    <submittedName>
        <fullName evidence="9">Flagellar hook protein FlgE</fullName>
    </submittedName>
</protein>
<dbReference type="InterPro" id="IPR037925">
    <property type="entry name" value="FlgE/F/G-like"/>
</dbReference>
<keyword evidence="9" id="KW-0969">Cilium</keyword>
<dbReference type="EMBL" id="LCUJ01000001">
    <property type="protein sequence ID" value="OCM00123.1"/>
    <property type="molecule type" value="Genomic_DNA"/>
</dbReference>
<evidence type="ECO:0000256" key="1">
    <source>
        <dbReference type="ARBA" id="ARBA00004117"/>
    </source>
</evidence>
<sequence length="691" mass="75528">MIGALWNGVSGIYQQDKGISTEANNISNSSTVGHKKDEIHFSDLMYSQAGIGKGVQTQSVSKVFTQGQIVGTGSGIDVALEGKGFFIVRNREDDSIAYTRAGNLVQAKDGFLVTQDNFKIQGLVPQNIVIDSSDPTKQIFTDDFSKNMLSTSIIIDGVVHNINTKTTDYRYSSKTDSDDKKGDNYKTSVSKGNDVDKLQNNYQNIVQDYINNKDKPSQKRQISEIDLSTNLNNLNPIGNEISINLDGRNYTVTFDEADKEDALKELSYKISQASGFSSTYKDGILTIEQSEALGNEFKVEEIKLNNSNLEFTSNDYEIINSDNPVPTSQNSKIDFSKKFDNINSEGNKLTITIDGKTFSVEFDAKTGISEDDMNKLYEFLSEEGRAKYGLADPSTIATQDELDNILANIPSQATIDAMPTTTAAEIAAKNQAQADKDAKEIAYNEAKNRKEEQTLNYLKADTIVSALKELSDKVSNSAGFTASVKDGVLDVTSLVPGKQFSVSEISVNTDHVFDIDTINANKGWGIDTVYAARDALKSVVEVADGEFLEITSILDYSDLGSYGESDINIRLDILGIADKSLADVTVSDDGFVYVTSGTNKFLVGRLSTVGFRNEQGLESIGGNLYKKSEFSGEAFNADSMNTIKGGSLERANVDYGTALTQLMVYQKAFEASSKSITTSDEFLQTAIEMKR</sequence>
<reference evidence="10" key="1">
    <citation type="submission" date="2015-05" db="EMBL/GenBank/DDBJ databases">
        <authorList>
            <person name="Rovetto F."/>
            <person name="Cocolin L."/>
            <person name="Illeghems K."/>
            <person name="Van Nieuwerburgh F."/>
            <person name="Houf K."/>
        </authorList>
    </citation>
    <scope>NUCLEOTIDE SEQUENCE [LARGE SCALE GENOMIC DNA]</scope>
    <source>
        <strain evidence="10">DU22</strain>
    </source>
</reference>
<feature type="domain" description="Flagellar hook protein FlgE/F/G-like D1" evidence="8">
    <location>
        <begin position="79"/>
        <end position="159"/>
    </location>
</feature>
<dbReference type="GO" id="GO:0009425">
    <property type="term" value="C:bacterial-type flagellum basal body"/>
    <property type="evidence" value="ECO:0007669"/>
    <property type="project" value="UniProtKB-SubCell"/>
</dbReference>
<evidence type="ECO:0000256" key="6">
    <source>
        <dbReference type="SAM" id="MobiDB-lite"/>
    </source>
</evidence>
<dbReference type="OrthoDB" id="9804559at2"/>
<dbReference type="PANTHER" id="PTHR30435">
    <property type="entry name" value="FLAGELLAR PROTEIN"/>
    <property type="match status" value="1"/>
</dbReference>
<proteinExistence type="inferred from homology"/>
<accession>A0A1C0B985</accession>
<organism evidence="9 10">
    <name type="scientific">Aliarcobacter thereius</name>
    <dbReference type="NCBI Taxonomy" id="544718"/>
    <lineage>
        <taxon>Bacteria</taxon>
        <taxon>Pseudomonadati</taxon>
        <taxon>Campylobacterota</taxon>
        <taxon>Epsilonproteobacteria</taxon>
        <taxon>Campylobacterales</taxon>
        <taxon>Arcobacteraceae</taxon>
        <taxon>Aliarcobacter</taxon>
    </lineage>
</organism>
<dbReference type="InterPro" id="IPR020013">
    <property type="entry name" value="Flagellar_FlgE/F/G"/>
</dbReference>
<feature type="domain" description="Flagellar basal-body/hook protein C-terminal" evidence="7">
    <location>
        <begin position="645"/>
        <end position="689"/>
    </location>
</feature>
<evidence type="ECO:0000256" key="5">
    <source>
        <dbReference type="SAM" id="Coils"/>
    </source>
</evidence>
<dbReference type="RefSeq" id="WP_066185209.1">
    <property type="nucleotide sequence ID" value="NZ_LCUJ01000001.1"/>
</dbReference>
<dbReference type="Pfam" id="PF22692">
    <property type="entry name" value="LlgE_F_G_D1"/>
    <property type="match status" value="1"/>
</dbReference>
<evidence type="ECO:0000313" key="10">
    <source>
        <dbReference type="Proteomes" id="UP000093281"/>
    </source>
</evidence>
<evidence type="ECO:0000256" key="4">
    <source>
        <dbReference type="RuleBase" id="RU362116"/>
    </source>
</evidence>
<name>A0A1C0B985_9BACT</name>
<feature type="region of interest" description="Disordered" evidence="6">
    <location>
        <begin position="171"/>
        <end position="193"/>
    </location>
</feature>
<gene>
    <name evidence="9" type="primary">flgE_2</name>
    <name evidence="9" type="ORF">AAX29_00121</name>
</gene>
<evidence type="ECO:0000259" key="7">
    <source>
        <dbReference type="Pfam" id="PF06429"/>
    </source>
</evidence>
<dbReference type="InterPro" id="IPR010930">
    <property type="entry name" value="Flg_bb/hook_C_dom"/>
</dbReference>
<dbReference type="Pfam" id="PF06429">
    <property type="entry name" value="Flg_bbr_C"/>
    <property type="match status" value="1"/>
</dbReference>
<comment type="subcellular location">
    <subcellularLocation>
        <location evidence="1 4">Bacterial flagellum basal body</location>
    </subcellularLocation>
</comment>
<evidence type="ECO:0000259" key="8">
    <source>
        <dbReference type="Pfam" id="PF22692"/>
    </source>
</evidence>
<evidence type="ECO:0000256" key="2">
    <source>
        <dbReference type="ARBA" id="ARBA00009677"/>
    </source>
</evidence>
<evidence type="ECO:0000313" key="9">
    <source>
        <dbReference type="EMBL" id="OCM00123.1"/>
    </source>
</evidence>
<keyword evidence="9" id="KW-0282">Flagellum</keyword>
<keyword evidence="5" id="KW-0175">Coiled coil</keyword>
<keyword evidence="9" id="KW-0966">Cell projection</keyword>
<feature type="compositionally biased region" description="Basic and acidic residues" evidence="6">
    <location>
        <begin position="171"/>
        <end position="184"/>
    </location>
</feature>
<comment type="similarity">
    <text evidence="2 4">Belongs to the flagella basal body rod proteins family.</text>
</comment>
<dbReference type="STRING" id="544718.AAX25_00957"/>
<dbReference type="SUPFAM" id="SSF117143">
    <property type="entry name" value="Flagellar hook protein flgE"/>
    <property type="match status" value="1"/>
</dbReference>
<keyword evidence="3 4" id="KW-0975">Bacterial flagellum</keyword>
<dbReference type="AlphaFoldDB" id="A0A1C0B985"/>
<dbReference type="NCBIfam" id="TIGR03506">
    <property type="entry name" value="FlgEFG_subfam"/>
    <property type="match status" value="1"/>
</dbReference>